<dbReference type="AlphaFoldDB" id="A0A8B7SLV8"/>
<dbReference type="Proteomes" id="UP000694851">
    <property type="component" value="Unplaced"/>
</dbReference>
<evidence type="ECO:0000313" key="12">
    <source>
        <dbReference type="Proteomes" id="UP000694851"/>
    </source>
</evidence>
<evidence type="ECO:0000256" key="6">
    <source>
        <dbReference type="ARBA" id="ARBA00023158"/>
    </source>
</evidence>
<dbReference type="GeneID" id="109390644"/>
<dbReference type="InterPro" id="IPR003618">
    <property type="entry name" value="TFIIS_cen_dom"/>
</dbReference>
<evidence type="ECO:0000313" key="13">
    <source>
        <dbReference type="RefSeq" id="XP_019512970.1"/>
    </source>
</evidence>
<evidence type="ECO:0000256" key="7">
    <source>
        <dbReference type="ARBA" id="ARBA00023242"/>
    </source>
</evidence>
<keyword evidence="3" id="KW-0158">Chromosome</keyword>
<keyword evidence="12" id="KW-1185">Reference proteome</keyword>
<reference evidence="13" key="1">
    <citation type="submission" date="2025-08" db="UniProtKB">
        <authorList>
            <consortium name="RefSeq"/>
        </authorList>
    </citation>
    <scope>IDENTIFICATION</scope>
    <source>
        <tissue evidence="13">Muscle</tissue>
    </source>
</reference>
<gene>
    <name evidence="13" type="primary">SPOCD1</name>
</gene>
<proteinExistence type="predicted"/>
<comment type="function">
    <text evidence="8">Protein adapter that acts as an essential executor of PIWIL4-piRNA pathway directed transposon DNA methylation and silencing in the male embryonic germ cells. Recruited to young transposons, which are specifically marked with histone H3 trimethylated at both 'Lys-4' and 'Lys-9' (H3K4me3K9me3), via its association with SPIN1 chromatin reader, and associates with the de novo DNA methylation machinery and repressive chromatin remodeling complexes. Following this, PIWIL4 engages with nascent transposable element transcript to direct piRNA-directed DNA methylation. Not required for piRNA biosynthesis.</text>
</comment>
<evidence type="ECO:0000256" key="8">
    <source>
        <dbReference type="ARBA" id="ARBA00059288"/>
    </source>
</evidence>
<dbReference type="Pfam" id="PF07500">
    <property type="entry name" value="TFIIS_M"/>
    <property type="match status" value="1"/>
</dbReference>
<protein>
    <recommendedName>
        <fullName evidence="9">SPOC domain-containing protein 1</fullName>
    </recommendedName>
</protein>
<evidence type="ECO:0000256" key="9">
    <source>
        <dbReference type="ARBA" id="ARBA00071086"/>
    </source>
</evidence>
<name>A0A8B7SLV8_HIPAR</name>
<evidence type="ECO:0000256" key="5">
    <source>
        <dbReference type="ARBA" id="ARBA00022871"/>
    </source>
</evidence>
<keyword evidence="7" id="KW-0539">Nucleus</keyword>
<dbReference type="RefSeq" id="XP_019512970.1">
    <property type="nucleotide sequence ID" value="XM_019657425.1"/>
</dbReference>
<evidence type="ECO:0000256" key="10">
    <source>
        <dbReference type="SAM" id="MobiDB-lite"/>
    </source>
</evidence>
<feature type="region of interest" description="Disordered" evidence="10">
    <location>
        <begin position="91"/>
        <end position="122"/>
    </location>
</feature>
<dbReference type="GO" id="GO:0006351">
    <property type="term" value="P:DNA-templated transcription"/>
    <property type="evidence" value="ECO:0007669"/>
    <property type="project" value="InterPro"/>
</dbReference>
<keyword evidence="5" id="KW-0744">Spermatogenesis</keyword>
<evidence type="ECO:0000256" key="4">
    <source>
        <dbReference type="ARBA" id="ARBA00022782"/>
    </source>
</evidence>
<feature type="compositionally biased region" description="Acidic residues" evidence="10">
    <location>
        <begin position="98"/>
        <end position="110"/>
    </location>
</feature>
<evidence type="ECO:0000256" key="3">
    <source>
        <dbReference type="ARBA" id="ARBA00022454"/>
    </source>
</evidence>
<accession>A0A8B7SLV8</accession>
<evidence type="ECO:0000256" key="1">
    <source>
        <dbReference type="ARBA" id="ARBA00004123"/>
    </source>
</evidence>
<dbReference type="SUPFAM" id="SSF46942">
    <property type="entry name" value="Elongation factor TFIIS domain 2"/>
    <property type="match status" value="1"/>
</dbReference>
<dbReference type="GO" id="GO:0005634">
    <property type="term" value="C:nucleus"/>
    <property type="evidence" value="ECO:0007669"/>
    <property type="project" value="UniProtKB-SubCell"/>
</dbReference>
<feature type="domain" description="TFIIS central" evidence="11">
    <location>
        <begin position="128"/>
        <end position="248"/>
    </location>
</feature>
<dbReference type="InterPro" id="IPR036575">
    <property type="entry name" value="TFIIS_cen_dom_sf"/>
</dbReference>
<dbReference type="PANTHER" id="PTHR11477">
    <property type="entry name" value="TRANSCRIPTION FACTOR S-II ZINC FINGER DOMAIN-CONTAINING PROTEIN"/>
    <property type="match status" value="1"/>
</dbReference>
<dbReference type="GO" id="GO:0030154">
    <property type="term" value="P:cell differentiation"/>
    <property type="evidence" value="ECO:0007669"/>
    <property type="project" value="UniProtKB-KW"/>
</dbReference>
<dbReference type="GO" id="GO:0005694">
    <property type="term" value="C:chromosome"/>
    <property type="evidence" value="ECO:0007669"/>
    <property type="project" value="UniProtKB-SubCell"/>
</dbReference>
<dbReference type="Gene3D" id="1.10.472.30">
    <property type="entry name" value="Transcription elongation factor S-II, central domain"/>
    <property type="match status" value="1"/>
</dbReference>
<feature type="region of interest" description="Disordered" evidence="10">
    <location>
        <begin position="686"/>
        <end position="728"/>
    </location>
</feature>
<dbReference type="CTD" id="90853"/>
<sequence>MKPREEEMKLPHGVKHVCYLDSGAVIHLLGAISHGQAWGLQPPKLEALQNMMEVSSALPAQRCRRKKRRMARGLTGCQERLPVQEARAECPGFSPVDAAEEEPGELDGGEDSAQLQPQQEKPSLDIEIRCTVIRTLQEVLLSRLRELPDLVLSEEEVEGIAADIEAALFDLTQATNYRYKTKYRSLLFNLRDHRNPELFLKVVHGDVTPHGLVRMNSIQLAPQELARWRDQEEKRGLEIIEQQQKEPCSLPTSKLTHKGEVEILRDVDQMLTLEDLVGPMVPIDCSPLALPATSKDPTAQQEHHFLDPYSCKDWKPSGELPASCEATSRVEDSVFQRDPSPGPVSSPEMPQIREKLPMEPQDRLQMPAGPKKALPSQPLWEGALEMFSIKRFRVKAQLVSGHSSWLITALPEVIRSAGCIPSNTMWDLLASICPAEAKDVCVVRLHPQGARDTENCRLLYSYLNNKQCHSLAAVEHMTMVLLPLPAFQPLPSRLRLLGGPGLEATHSSLLLAVLLPKEGLPNTAKSSPLLGKVRKTVSFNKKVETRCYHSDDRRPDVALKGSPPPEGIQQQSQGKGSLVPRGICGWQRPHRGRGRLWEEPETWQAPGQGQWPPKSDCWQAWHPYFAAPVGHGQHLHMASCPHQALLQHLESLVTMSHQLQASLKSPDQELLSQPPVTPGILGLFCQPPVAPEPPGPAPNSSLGPIDGAGFQCPLPRETYPHYPPEERL</sequence>
<dbReference type="KEGG" id="hai:109390644"/>
<dbReference type="Pfam" id="PF07744">
    <property type="entry name" value="SPOC"/>
    <property type="match status" value="1"/>
</dbReference>
<feature type="compositionally biased region" description="Pro residues" evidence="10">
    <location>
        <begin position="688"/>
        <end position="697"/>
    </location>
</feature>
<evidence type="ECO:0000259" key="11">
    <source>
        <dbReference type="PROSITE" id="PS51321"/>
    </source>
</evidence>
<dbReference type="SMART" id="SM00510">
    <property type="entry name" value="TFS2M"/>
    <property type="match status" value="1"/>
</dbReference>
<comment type="subcellular location">
    <subcellularLocation>
        <location evidence="2">Chromosome</location>
    </subcellularLocation>
    <subcellularLocation>
        <location evidence="1">Nucleus</location>
    </subcellularLocation>
</comment>
<dbReference type="InterPro" id="IPR012921">
    <property type="entry name" value="SPOC_C"/>
</dbReference>
<keyword evidence="4" id="KW-0221">Differentiation</keyword>
<evidence type="ECO:0000256" key="2">
    <source>
        <dbReference type="ARBA" id="ARBA00004286"/>
    </source>
</evidence>
<dbReference type="FunFam" id="1.10.472.30:FF:000004">
    <property type="entry name" value="SPOC domain containing 1"/>
    <property type="match status" value="1"/>
</dbReference>
<dbReference type="PROSITE" id="PS51321">
    <property type="entry name" value="TFIIS_CENTRAL"/>
    <property type="match status" value="1"/>
</dbReference>
<keyword evidence="6" id="KW-0943">RNA-mediated gene silencing</keyword>
<feature type="region of interest" description="Disordered" evidence="10">
    <location>
        <begin position="549"/>
        <end position="582"/>
    </location>
</feature>
<organism evidence="12 13">
    <name type="scientific">Hipposideros armiger</name>
    <name type="common">Great Himalayan leaf-nosed bat</name>
    <dbReference type="NCBI Taxonomy" id="186990"/>
    <lineage>
        <taxon>Eukaryota</taxon>
        <taxon>Metazoa</taxon>
        <taxon>Chordata</taxon>
        <taxon>Craniata</taxon>
        <taxon>Vertebrata</taxon>
        <taxon>Euteleostomi</taxon>
        <taxon>Mammalia</taxon>
        <taxon>Eutheria</taxon>
        <taxon>Laurasiatheria</taxon>
        <taxon>Chiroptera</taxon>
        <taxon>Yinpterochiroptera</taxon>
        <taxon>Rhinolophoidea</taxon>
        <taxon>Hipposideridae</taxon>
        <taxon>Hipposideros</taxon>
    </lineage>
</organism>
<dbReference type="GO" id="GO:0007283">
    <property type="term" value="P:spermatogenesis"/>
    <property type="evidence" value="ECO:0007669"/>
    <property type="project" value="UniProtKB-KW"/>
</dbReference>
<dbReference type="GO" id="GO:0031047">
    <property type="term" value="P:regulatory ncRNA-mediated gene silencing"/>
    <property type="evidence" value="ECO:0007669"/>
    <property type="project" value="UniProtKB-KW"/>
</dbReference>
<dbReference type="OrthoDB" id="1884872at2759"/>
<dbReference type="PANTHER" id="PTHR11477:SF18">
    <property type="entry name" value="SPOC DOMAIN-CONTAINING PROTEIN 1"/>
    <property type="match status" value="1"/>
</dbReference>